<feature type="transmembrane region" description="Helical" evidence="1">
    <location>
        <begin position="53"/>
        <end position="74"/>
    </location>
</feature>
<name>A0ABW0EPK2_9PSEU</name>
<keyword evidence="1" id="KW-1133">Transmembrane helix</keyword>
<dbReference type="EMBL" id="JBHSKF010000010">
    <property type="protein sequence ID" value="MFC5289257.1"/>
    <property type="molecule type" value="Genomic_DNA"/>
</dbReference>
<dbReference type="NCBIfam" id="NF047839">
    <property type="entry name" value="PspM_Rv2743c"/>
    <property type="match status" value="1"/>
</dbReference>
<evidence type="ECO:0000313" key="3">
    <source>
        <dbReference type="Proteomes" id="UP001596157"/>
    </source>
</evidence>
<organism evidence="2 3">
    <name type="scientific">Actinokineospora guangxiensis</name>
    <dbReference type="NCBI Taxonomy" id="1490288"/>
    <lineage>
        <taxon>Bacteria</taxon>
        <taxon>Bacillati</taxon>
        <taxon>Actinomycetota</taxon>
        <taxon>Actinomycetes</taxon>
        <taxon>Pseudonocardiales</taxon>
        <taxon>Pseudonocardiaceae</taxon>
        <taxon>Actinokineospora</taxon>
    </lineage>
</organism>
<reference evidence="3" key="1">
    <citation type="journal article" date="2019" name="Int. J. Syst. Evol. Microbiol.">
        <title>The Global Catalogue of Microorganisms (GCM) 10K type strain sequencing project: providing services to taxonomists for standard genome sequencing and annotation.</title>
        <authorList>
            <consortium name="The Broad Institute Genomics Platform"/>
            <consortium name="The Broad Institute Genome Sequencing Center for Infectious Disease"/>
            <person name="Wu L."/>
            <person name="Ma J."/>
        </authorList>
    </citation>
    <scope>NUCLEOTIDE SEQUENCE [LARGE SCALE GENOMIC DNA]</scope>
    <source>
        <strain evidence="3">CCUG 59778</strain>
    </source>
</reference>
<dbReference type="Pfam" id="PF25587">
    <property type="entry name" value="Rv2743c"/>
    <property type="match status" value="1"/>
</dbReference>
<dbReference type="RefSeq" id="WP_378249104.1">
    <property type="nucleotide sequence ID" value="NZ_JBHSKF010000010.1"/>
</dbReference>
<dbReference type="Proteomes" id="UP001596157">
    <property type="component" value="Unassembled WGS sequence"/>
</dbReference>
<keyword evidence="1" id="KW-0812">Transmembrane</keyword>
<keyword evidence="1" id="KW-0472">Membrane</keyword>
<protein>
    <recommendedName>
        <fullName evidence="4">DUF3618 domain-containing protein</fullName>
    </recommendedName>
</protein>
<gene>
    <name evidence="2" type="ORF">ACFPM7_19570</name>
</gene>
<dbReference type="InterPro" id="IPR057952">
    <property type="entry name" value="Rv2743c-like"/>
</dbReference>
<proteinExistence type="predicted"/>
<feature type="transmembrane region" description="Helical" evidence="1">
    <location>
        <begin position="80"/>
        <end position="99"/>
    </location>
</feature>
<evidence type="ECO:0000256" key="1">
    <source>
        <dbReference type="SAM" id="Phobius"/>
    </source>
</evidence>
<comment type="caution">
    <text evidence="2">The sequence shown here is derived from an EMBL/GenBank/DDBJ whole genome shotgun (WGS) entry which is preliminary data.</text>
</comment>
<accession>A0ABW0EPK2</accession>
<evidence type="ECO:0000313" key="2">
    <source>
        <dbReference type="EMBL" id="MFC5289257.1"/>
    </source>
</evidence>
<keyword evidence="3" id="KW-1185">Reference proteome</keyword>
<evidence type="ECO:0008006" key="4">
    <source>
        <dbReference type="Google" id="ProtNLM"/>
    </source>
</evidence>
<sequence>MSFRRNELARVADLAAKHLRAEAVTQLRGRIAQWRDPRAKALRRRKRSKRATTTWTGVGLTTGTGAVVVDAAVANPGASVPVLIGTAALSGVAAVFSGVKTWRLHREPLPEAVQAPTALPSHDSAAREPMRRLADAEDTLRELLVQLGRGALVPPESVEHSRRTGAEAAGALRGVSAQLQAVERARDHASGPDRSALTAGVRGLRSQLDEGVEGYCALVAAAGRVLAASTAAGPRHDLDDATDHLAALAVALRELSPHTS</sequence>